<reference evidence="2" key="1">
    <citation type="journal article" date="2019" name="Int. J. Syst. Evol. Microbiol.">
        <title>The Global Catalogue of Microorganisms (GCM) 10K type strain sequencing project: providing services to taxonomists for standard genome sequencing and annotation.</title>
        <authorList>
            <consortium name="The Broad Institute Genomics Platform"/>
            <consortium name="The Broad Institute Genome Sequencing Center for Infectious Disease"/>
            <person name="Wu L."/>
            <person name="Ma J."/>
        </authorList>
    </citation>
    <scope>NUCLEOTIDE SEQUENCE [LARGE SCALE GENOMIC DNA]</scope>
    <source>
        <strain evidence="2">CCM 7043</strain>
    </source>
</reference>
<dbReference type="RefSeq" id="WP_344723481.1">
    <property type="nucleotide sequence ID" value="NZ_BAAAUS010000020.1"/>
</dbReference>
<sequence>MRAGKAFEMTHHRHAQLVQPGERQLHLGLDAGCPRDPTSCRALHQVLRQCGLDDATRAAVLDAECERLGQIDLFENMLRAGQNGGSTDTIGAQDPSQIAHIVCRRCEKVWLVLESTPGCCYDHAVARLADALNDDCFITPCPRPESPGITAPADHEYE</sequence>
<accession>A0ABW4EXT0</accession>
<evidence type="ECO:0000313" key="2">
    <source>
        <dbReference type="Proteomes" id="UP001597114"/>
    </source>
</evidence>
<organism evidence="1 2">
    <name type="scientific">Pseudonocardia yunnanensis</name>
    <dbReference type="NCBI Taxonomy" id="58107"/>
    <lineage>
        <taxon>Bacteria</taxon>
        <taxon>Bacillati</taxon>
        <taxon>Actinomycetota</taxon>
        <taxon>Actinomycetes</taxon>
        <taxon>Pseudonocardiales</taxon>
        <taxon>Pseudonocardiaceae</taxon>
        <taxon>Pseudonocardia</taxon>
    </lineage>
</organism>
<dbReference type="EMBL" id="JBHUCO010000021">
    <property type="protein sequence ID" value="MFD1519837.1"/>
    <property type="molecule type" value="Genomic_DNA"/>
</dbReference>
<name>A0ABW4EXT0_9PSEU</name>
<proteinExistence type="predicted"/>
<evidence type="ECO:0000313" key="1">
    <source>
        <dbReference type="EMBL" id="MFD1519837.1"/>
    </source>
</evidence>
<keyword evidence="2" id="KW-1185">Reference proteome</keyword>
<comment type="caution">
    <text evidence="1">The sequence shown here is derived from an EMBL/GenBank/DDBJ whole genome shotgun (WGS) entry which is preliminary data.</text>
</comment>
<gene>
    <name evidence="1" type="ORF">ACFSJD_20245</name>
</gene>
<dbReference type="Proteomes" id="UP001597114">
    <property type="component" value="Unassembled WGS sequence"/>
</dbReference>
<protein>
    <submittedName>
        <fullName evidence="1">Uncharacterized protein</fullName>
    </submittedName>
</protein>